<feature type="coiled-coil region" evidence="3">
    <location>
        <begin position="255"/>
        <end position="282"/>
    </location>
</feature>
<dbReference type="GO" id="GO:0008233">
    <property type="term" value="F:peptidase activity"/>
    <property type="evidence" value="ECO:0007669"/>
    <property type="project" value="UniProtKB-KW"/>
</dbReference>
<evidence type="ECO:0000313" key="6">
    <source>
        <dbReference type="Proteomes" id="UP001223016"/>
    </source>
</evidence>
<comment type="similarity">
    <text evidence="2">Belongs to the band 7/mec-2 family. HflK subfamily.</text>
</comment>
<keyword evidence="3" id="KW-0175">Coiled coil</keyword>
<name>A0ABT9CQC9_9PSED</name>
<dbReference type="InterPro" id="IPR001107">
    <property type="entry name" value="Band_7"/>
</dbReference>
<evidence type="ECO:0000313" key="5">
    <source>
        <dbReference type="EMBL" id="MDO7926045.1"/>
    </source>
</evidence>
<dbReference type="Pfam" id="PF01145">
    <property type="entry name" value="Band_7"/>
    <property type="match status" value="1"/>
</dbReference>
<comment type="caution">
    <text evidence="5">The sequence shown here is derived from an EMBL/GenBank/DDBJ whole genome shotgun (WGS) entry which is preliminary data.</text>
</comment>
<feature type="domain" description="Band 7" evidence="4">
    <location>
        <begin position="45"/>
        <end position="252"/>
    </location>
</feature>
<reference evidence="5 6" key="1">
    <citation type="submission" date="2023-07" db="EMBL/GenBank/DDBJ databases">
        <title>Identification of four novel Pseudomonas species associated with bacterial leaf spot of cucurbits.</title>
        <authorList>
            <person name="Fullem K.R."/>
        </authorList>
    </citation>
    <scope>NUCLEOTIDE SEQUENCE [LARGE SCALE GENOMIC DNA]</scope>
    <source>
        <strain evidence="5 6">KFB 138</strain>
    </source>
</reference>
<dbReference type="CDD" id="cd03404">
    <property type="entry name" value="SPFH_HflK"/>
    <property type="match status" value="1"/>
</dbReference>
<dbReference type="RefSeq" id="WP_304574217.1">
    <property type="nucleotide sequence ID" value="NZ_JAUQOO010000002.1"/>
</dbReference>
<dbReference type="GO" id="GO:0006508">
    <property type="term" value="P:proteolysis"/>
    <property type="evidence" value="ECO:0007669"/>
    <property type="project" value="UniProtKB-KW"/>
</dbReference>
<evidence type="ECO:0000256" key="2">
    <source>
        <dbReference type="ARBA" id="ARBA00006971"/>
    </source>
</evidence>
<dbReference type="SUPFAM" id="SSF117892">
    <property type="entry name" value="Band 7/SPFH domain"/>
    <property type="match status" value="1"/>
</dbReference>
<evidence type="ECO:0000259" key="4">
    <source>
        <dbReference type="SMART" id="SM00244"/>
    </source>
</evidence>
<evidence type="ECO:0000256" key="3">
    <source>
        <dbReference type="SAM" id="Coils"/>
    </source>
</evidence>
<keyword evidence="6" id="KW-1185">Reference proteome</keyword>
<comment type="subcellular location">
    <subcellularLocation>
        <location evidence="1">Membrane</location>
        <topology evidence="1">Single-pass membrane protein</topology>
    </subcellularLocation>
</comment>
<protein>
    <submittedName>
        <fullName evidence="5">Protease modulator HflK</fullName>
    </submittedName>
</protein>
<dbReference type="InterPro" id="IPR010201">
    <property type="entry name" value="HflK"/>
</dbReference>
<dbReference type="Gene3D" id="3.30.479.30">
    <property type="entry name" value="Band 7 domain"/>
    <property type="match status" value="1"/>
</dbReference>
<sequence length="357" mass="38407">MSEPSGVEAEAQRPAVNSPWLQASRLAFLGLYGVTLLAALGWVTSNVRQIDPQNRAVVMRFGELERIQNAGLLIAWPQPLERVVLLPSADRVIERRVETLLRSPQAQKADEVATFAVPMSDALAGSGFLLTGDAGVVQLDVTVFYKVTDPYAFVLQSEHVLPALDRLVNRSAVALTAARDLDTILVARPELIGADSKAAERRERLRGDLVRGINQRLAELEATGAGVGIEVARVDVQSSLPKAAVNAFNAVLTASQQADQAVANAHNDAEKLTQAANQQADRTLQVAHAQASERLAKAQTDTATVASLAQSIQNRNDPGLLQRLYRERVPKILGQAGSVTTVDPKDDSRLIIQGAEQ</sequence>
<accession>A0ABT9CQC9</accession>
<dbReference type="InterPro" id="IPR036013">
    <property type="entry name" value="Band_7/SPFH_dom_sf"/>
</dbReference>
<evidence type="ECO:0000256" key="1">
    <source>
        <dbReference type="ARBA" id="ARBA00004167"/>
    </source>
</evidence>
<gene>
    <name evidence="5" type="ORF">Q6A51_04590</name>
</gene>
<dbReference type="EMBL" id="JAUQOO010000002">
    <property type="protein sequence ID" value="MDO7926045.1"/>
    <property type="molecule type" value="Genomic_DNA"/>
</dbReference>
<proteinExistence type="inferred from homology"/>
<dbReference type="SMART" id="SM00244">
    <property type="entry name" value="PHB"/>
    <property type="match status" value="1"/>
</dbReference>
<keyword evidence="5" id="KW-0378">Hydrolase</keyword>
<keyword evidence="5" id="KW-0645">Protease</keyword>
<organism evidence="5 6">
    <name type="scientific">Pseudomonas serbiensis</name>
    <dbReference type="NCBI Taxonomy" id="3064350"/>
    <lineage>
        <taxon>Bacteria</taxon>
        <taxon>Pseudomonadati</taxon>
        <taxon>Pseudomonadota</taxon>
        <taxon>Gammaproteobacteria</taxon>
        <taxon>Pseudomonadales</taxon>
        <taxon>Pseudomonadaceae</taxon>
        <taxon>Pseudomonas</taxon>
    </lineage>
</organism>
<dbReference type="Proteomes" id="UP001223016">
    <property type="component" value="Unassembled WGS sequence"/>
</dbReference>